<dbReference type="OrthoDB" id="9854045at2"/>
<gene>
    <name evidence="1" type="ORF">ERL59_01490</name>
</gene>
<evidence type="ECO:0000313" key="1">
    <source>
        <dbReference type="EMBL" id="NBI27643.1"/>
    </source>
</evidence>
<evidence type="ECO:0000313" key="2">
    <source>
        <dbReference type="Proteomes" id="UP000448943"/>
    </source>
</evidence>
<dbReference type="Proteomes" id="UP000448943">
    <property type="component" value="Unassembled WGS sequence"/>
</dbReference>
<organism evidence="1 2">
    <name type="scientific">Chengkuizengella marina</name>
    <dbReference type="NCBI Taxonomy" id="2507566"/>
    <lineage>
        <taxon>Bacteria</taxon>
        <taxon>Bacillati</taxon>
        <taxon>Bacillota</taxon>
        <taxon>Bacilli</taxon>
        <taxon>Bacillales</taxon>
        <taxon>Paenibacillaceae</taxon>
        <taxon>Chengkuizengella</taxon>
    </lineage>
</organism>
<dbReference type="RefSeq" id="WP_160643768.1">
    <property type="nucleotide sequence ID" value="NZ_SIJB01000004.1"/>
</dbReference>
<accession>A0A6N9PYZ5</accession>
<proteinExistence type="predicted"/>
<sequence length="81" mass="9047">MKLFAAVALSSILNGAKITTDANVMKDNKSIVETDEREYQNTSFENQQKKLIKKFAVQLGINTNGKSVNKIKEELNQICTV</sequence>
<name>A0A6N9PYZ5_9BACL</name>
<reference evidence="1 2" key="1">
    <citation type="submission" date="2019-01" db="EMBL/GenBank/DDBJ databases">
        <title>Chengkuizengella sp. nov., isolated from deep-sea sediment of East Pacific Ocean.</title>
        <authorList>
            <person name="Yang J."/>
            <person name="Lai Q."/>
            <person name="Shao Z."/>
        </authorList>
    </citation>
    <scope>NUCLEOTIDE SEQUENCE [LARGE SCALE GENOMIC DNA]</scope>
    <source>
        <strain evidence="1 2">YPA3-1-1</strain>
    </source>
</reference>
<comment type="caution">
    <text evidence="1">The sequence shown here is derived from an EMBL/GenBank/DDBJ whole genome shotgun (WGS) entry which is preliminary data.</text>
</comment>
<keyword evidence="2" id="KW-1185">Reference proteome</keyword>
<dbReference type="EMBL" id="SIJB01000004">
    <property type="protein sequence ID" value="NBI27643.1"/>
    <property type="molecule type" value="Genomic_DNA"/>
</dbReference>
<dbReference type="AlphaFoldDB" id="A0A6N9PYZ5"/>
<protein>
    <submittedName>
        <fullName evidence="1">Uncharacterized protein</fullName>
    </submittedName>
</protein>